<evidence type="ECO:0008006" key="5">
    <source>
        <dbReference type="Google" id="ProtNLM"/>
    </source>
</evidence>
<sequence>MCTPKRKRSLKFTAVLTLVMLGLTGFSTGRHHGSRGSGGGTGGCSSSHQDHDSSSSSTSGGSSGGSSYDASGGSAAVPTYGSDDDGSSGSGTGGGSHRRTHRPTSTPSGTGTGRATRDGTVKLIGCATPKRPYATVEIANPNNRTGRFTAWVTFYDPADDYLWTAESPEVTVPAHGKETARVQLRAQYLKTVDHCEADDEARLRS</sequence>
<protein>
    <recommendedName>
        <fullName evidence="5">Secreted protein</fullName>
    </recommendedName>
</protein>
<evidence type="ECO:0000256" key="1">
    <source>
        <dbReference type="SAM" id="MobiDB-lite"/>
    </source>
</evidence>
<reference evidence="3 4" key="1">
    <citation type="submission" date="2021-01" db="EMBL/GenBank/DDBJ databases">
        <title>WGS of actinomycetes isolated from Thailand.</title>
        <authorList>
            <person name="Thawai C."/>
        </authorList>
    </citation>
    <scope>NUCLEOTIDE SEQUENCE [LARGE SCALE GENOMIC DNA]</scope>
    <source>
        <strain evidence="3 4">CH5-8</strain>
    </source>
</reference>
<gene>
    <name evidence="3" type="ORF">JK361_23095</name>
</gene>
<dbReference type="RefSeq" id="WP_201821283.1">
    <property type="nucleotide sequence ID" value="NZ_JAERRH010000008.1"/>
</dbReference>
<dbReference type="Proteomes" id="UP000621386">
    <property type="component" value="Unassembled WGS sequence"/>
</dbReference>
<evidence type="ECO:0000313" key="4">
    <source>
        <dbReference type="Proteomes" id="UP000621386"/>
    </source>
</evidence>
<feature type="region of interest" description="Disordered" evidence="1">
    <location>
        <begin position="27"/>
        <end position="120"/>
    </location>
</feature>
<dbReference type="EMBL" id="JAERRH010000008">
    <property type="protein sequence ID" value="MBL1107456.1"/>
    <property type="molecule type" value="Genomic_DNA"/>
</dbReference>
<feature type="chain" id="PRO_5046782087" description="Secreted protein" evidence="2">
    <location>
        <begin position="28"/>
        <end position="205"/>
    </location>
</feature>
<organism evidence="3 4">
    <name type="scientific">Streptomyces musisoli</name>
    <dbReference type="NCBI Taxonomy" id="2802280"/>
    <lineage>
        <taxon>Bacteria</taxon>
        <taxon>Bacillati</taxon>
        <taxon>Actinomycetota</taxon>
        <taxon>Actinomycetes</taxon>
        <taxon>Kitasatosporales</taxon>
        <taxon>Streptomycetaceae</taxon>
        <taxon>Streptomyces</taxon>
    </lineage>
</organism>
<name>A0ABS1P686_9ACTN</name>
<keyword evidence="4" id="KW-1185">Reference proteome</keyword>
<comment type="caution">
    <text evidence="3">The sequence shown here is derived from an EMBL/GenBank/DDBJ whole genome shotgun (WGS) entry which is preliminary data.</text>
</comment>
<evidence type="ECO:0000313" key="3">
    <source>
        <dbReference type="EMBL" id="MBL1107456.1"/>
    </source>
</evidence>
<evidence type="ECO:0000256" key="2">
    <source>
        <dbReference type="SAM" id="SignalP"/>
    </source>
</evidence>
<accession>A0ABS1P686</accession>
<keyword evidence="2" id="KW-0732">Signal</keyword>
<proteinExistence type="predicted"/>
<feature type="signal peptide" evidence="2">
    <location>
        <begin position="1"/>
        <end position="27"/>
    </location>
</feature>
<feature type="compositionally biased region" description="Low complexity" evidence="1">
    <location>
        <begin position="54"/>
        <end position="74"/>
    </location>
</feature>